<feature type="region of interest" description="Disordered" evidence="1">
    <location>
        <begin position="1"/>
        <end position="64"/>
    </location>
</feature>
<reference evidence="2 3" key="1">
    <citation type="submission" date="2022-12" db="EMBL/GenBank/DDBJ databases">
        <title>Chromosome-level genome assembly of true bugs.</title>
        <authorList>
            <person name="Ma L."/>
            <person name="Li H."/>
        </authorList>
    </citation>
    <scope>NUCLEOTIDE SEQUENCE [LARGE SCALE GENOMIC DNA]</scope>
    <source>
        <strain evidence="2">Lab_2022b</strain>
    </source>
</reference>
<accession>A0AAW1D3U9</accession>
<gene>
    <name evidence="2" type="ORF">O3M35_010911</name>
</gene>
<feature type="compositionally biased region" description="Low complexity" evidence="1">
    <location>
        <begin position="8"/>
        <end position="19"/>
    </location>
</feature>
<evidence type="ECO:0000313" key="3">
    <source>
        <dbReference type="Proteomes" id="UP001461498"/>
    </source>
</evidence>
<protein>
    <recommendedName>
        <fullName evidence="4">Tantalus-like domain-containing protein</fullName>
    </recommendedName>
</protein>
<feature type="compositionally biased region" description="Basic and acidic residues" evidence="1">
    <location>
        <begin position="24"/>
        <end position="41"/>
    </location>
</feature>
<comment type="caution">
    <text evidence="2">The sequence shown here is derived from an EMBL/GenBank/DDBJ whole genome shotgun (WGS) entry which is preliminary data.</text>
</comment>
<proteinExistence type="predicted"/>
<organism evidence="2 3">
    <name type="scientific">Rhynocoris fuscipes</name>
    <dbReference type="NCBI Taxonomy" id="488301"/>
    <lineage>
        <taxon>Eukaryota</taxon>
        <taxon>Metazoa</taxon>
        <taxon>Ecdysozoa</taxon>
        <taxon>Arthropoda</taxon>
        <taxon>Hexapoda</taxon>
        <taxon>Insecta</taxon>
        <taxon>Pterygota</taxon>
        <taxon>Neoptera</taxon>
        <taxon>Paraneoptera</taxon>
        <taxon>Hemiptera</taxon>
        <taxon>Heteroptera</taxon>
        <taxon>Panheteroptera</taxon>
        <taxon>Cimicomorpha</taxon>
        <taxon>Reduviidae</taxon>
        <taxon>Harpactorinae</taxon>
        <taxon>Harpactorini</taxon>
        <taxon>Rhynocoris</taxon>
    </lineage>
</organism>
<keyword evidence="3" id="KW-1185">Reference proteome</keyword>
<dbReference type="Proteomes" id="UP001461498">
    <property type="component" value="Unassembled WGS sequence"/>
</dbReference>
<evidence type="ECO:0000256" key="1">
    <source>
        <dbReference type="SAM" id="MobiDB-lite"/>
    </source>
</evidence>
<dbReference type="EMBL" id="JAPXFL010000007">
    <property type="protein sequence ID" value="KAK9504614.1"/>
    <property type="molecule type" value="Genomic_DNA"/>
</dbReference>
<dbReference type="AlphaFoldDB" id="A0AAW1D3U9"/>
<sequence>MECEISENNDTNSSNDVSVFTRNFQKDSSGEKHNDNNELDSKTNTSNELKTPSDKQLNRRYSHRPRKCISKDVVGCHLKKVMKRVSSKSNNNNNKLPQNLETIFEEPIVTKSGELLLIGLSKAKRSITFSQFVSKTKLKKRKIKAKKLRELAEKKKMEDVEEKLWKLGL</sequence>
<evidence type="ECO:0000313" key="2">
    <source>
        <dbReference type="EMBL" id="KAK9504614.1"/>
    </source>
</evidence>
<evidence type="ECO:0008006" key="4">
    <source>
        <dbReference type="Google" id="ProtNLM"/>
    </source>
</evidence>
<name>A0AAW1D3U9_9HEMI</name>